<evidence type="ECO:0000313" key="19">
    <source>
        <dbReference type="EMBL" id="MBC8589425.1"/>
    </source>
</evidence>
<dbReference type="GO" id="GO:0005975">
    <property type="term" value="P:carbohydrate metabolic process"/>
    <property type="evidence" value="ECO:0007669"/>
    <property type="project" value="InterPro"/>
</dbReference>
<dbReference type="GO" id="GO:0006166">
    <property type="term" value="P:purine ribonucleoside salvage"/>
    <property type="evidence" value="ECO:0007669"/>
    <property type="project" value="TreeGrafter"/>
</dbReference>
<comment type="cofactor">
    <cofactor evidence="2">
        <name>Mg(2+)</name>
        <dbReference type="ChEBI" id="CHEBI:18420"/>
    </cofactor>
</comment>
<dbReference type="PRINTS" id="PR00509">
    <property type="entry name" value="PGMPMM"/>
</dbReference>
<dbReference type="EMBL" id="JACRTG010000034">
    <property type="protein sequence ID" value="MBC8589425.1"/>
    <property type="molecule type" value="Genomic_DNA"/>
</dbReference>
<dbReference type="InterPro" id="IPR016066">
    <property type="entry name" value="A-D-PHexomutase_CS"/>
</dbReference>
<evidence type="ECO:0000256" key="12">
    <source>
        <dbReference type="ARBA" id="ARBA00041398"/>
    </source>
</evidence>
<comment type="pathway">
    <text evidence="4">Lipid metabolism.</text>
</comment>
<dbReference type="PANTHER" id="PTHR45745">
    <property type="entry name" value="PHOSPHOMANNOMUTASE 45A"/>
    <property type="match status" value="1"/>
</dbReference>
<keyword evidence="8 14" id="KW-0479">Metal-binding</keyword>
<dbReference type="PANTHER" id="PTHR45745:SF1">
    <property type="entry name" value="PHOSPHOGLUCOMUTASE 2B-RELATED"/>
    <property type="match status" value="1"/>
</dbReference>
<organism evidence="19 20">
    <name type="scientific">Paratissierella segnis</name>
    <dbReference type="NCBI Taxonomy" id="2763679"/>
    <lineage>
        <taxon>Bacteria</taxon>
        <taxon>Bacillati</taxon>
        <taxon>Bacillota</taxon>
        <taxon>Tissierellia</taxon>
        <taxon>Tissierellales</taxon>
        <taxon>Tissierellaceae</taxon>
        <taxon>Paratissierella</taxon>
    </lineage>
</organism>
<dbReference type="Gene3D" id="3.30.310.50">
    <property type="entry name" value="Alpha-D-phosphohexomutase, C-terminal domain"/>
    <property type="match status" value="1"/>
</dbReference>
<dbReference type="Proteomes" id="UP000601171">
    <property type="component" value="Unassembled WGS sequence"/>
</dbReference>
<dbReference type="GO" id="GO:0004614">
    <property type="term" value="F:phosphoglucomutase activity"/>
    <property type="evidence" value="ECO:0007669"/>
    <property type="project" value="UniProtKB-EC"/>
</dbReference>
<evidence type="ECO:0000313" key="20">
    <source>
        <dbReference type="Proteomes" id="UP000601171"/>
    </source>
</evidence>
<keyword evidence="10" id="KW-0413">Isomerase</keyword>
<evidence type="ECO:0000256" key="3">
    <source>
        <dbReference type="ARBA" id="ARBA00005164"/>
    </source>
</evidence>
<evidence type="ECO:0000259" key="15">
    <source>
        <dbReference type="Pfam" id="PF00408"/>
    </source>
</evidence>
<dbReference type="InterPro" id="IPR005844">
    <property type="entry name" value="A-D-PHexomutase_a/b/a-I"/>
</dbReference>
<comment type="similarity">
    <text evidence="5 14">Belongs to the phosphohexose mutase family.</text>
</comment>
<evidence type="ECO:0000256" key="5">
    <source>
        <dbReference type="ARBA" id="ARBA00010231"/>
    </source>
</evidence>
<evidence type="ECO:0000256" key="13">
    <source>
        <dbReference type="ARBA" id="ARBA00041467"/>
    </source>
</evidence>
<dbReference type="RefSeq" id="WP_262430892.1">
    <property type="nucleotide sequence ID" value="NZ_JACRTG010000034.1"/>
</dbReference>
<evidence type="ECO:0000256" key="6">
    <source>
        <dbReference type="ARBA" id="ARBA00012728"/>
    </source>
</evidence>
<protein>
    <recommendedName>
        <fullName evidence="11">Phosphoglucomutase</fullName>
        <ecNumber evidence="6">5.4.2.2</ecNumber>
    </recommendedName>
    <alternativeName>
        <fullName evidence="13">Alpha-phosphoglucomutase</fullName>
    </alternativeName>
    <alternativeName>
        <fullName evidence="12">Glucose phosphomutase</fullName>
    </alternativeName>
</protein>
<dbReference type="Pfam" id="PF02880">
    <property type="entry name" value="PGM_PMM_III"/>
    <property type="match status" value="1"/>
</dbReference>
<evidence type="ECO:0000256" key="10">
    <source>
        <dbReference type="ARBA" id="ARBA00023235"/>
    </source>
</evidence>
<evidence type="ECO:0000259" key="18">
    <source>
        <dbReference type="Pfam" id="PF02880"/>
    </source>
</evidence>
<dbReference type="Gene3D" id="3.40.120.10">
    <property type="entry name" value="Alpha-D-Glucose-1,6-Bisphosphate, subunit A, domain 3"/>
    <property type="match status" value="3"/>
</dbReference>
<name>A0A926ILJ0_9FIRM</name>
<comment type="caution">
    <text evidence="19">The sequence shown here is derived from an EMBL/GenBank/DDBJ whole genome shotgun (WGS) entry which is preliminary data.</text>
</comment>
<evidence type="ECO:0000256" key="2">
    <source>
        <dbReference type="ARBA" id="ARBA00001946"/>
    </source>
</evidence>
<dbReference type="GO" id="GO:0000287">
    <property type="term" value="F:magnesium ion binding"/>
    <property type="evidence" value="ECO:0007669"/>
    <property type="project" value="InterPro"/>
</dbReference>
<evidence type="ECO:0000256" key="1">
    <source>
        <dbReference type="ARBA" id="ARBA00000443"/>
    </source>
</evidence>
<evidence type="ECO:0000256" key="11">
    <source>
        <dbReference type="ARBA" id="ARBA00039995"/>
    </source>
</evidence>
<dbReference type="EC" id="5.4.2.2" evidence="6"/>
<proteinExistence type="inferred from homology"/>
<dbReference type="SUPFAM" id="SSF55957">
    <property type="entry name" value="Phosphoglucomutase, C-terminal domain"/>
    <property type="match status" value="1"/>
</dbReference>
<evidence type="ECO:0000256" key="14">
    <source>
        <dbReference type="RuleBase" id="RU004326"/>
    </source>
</evidence>
<keyword evidence="9 14" id="KW-0460">Magnesium</keyword>
<gene>
    <name evidence="19" type="ORF">H8707_14510</name>
</gene>
<evidence type="ECO:0000256" key="4">
    <source>
        <dbReference type="ARBA" id="ARBA00005189"/>
    </source>
</evidence>
<comment type="pathway">
    <text evidence="3">Glycolipid metabolism; diglucosyl-diacylglycerol biosynthesis.</text>
</comment>
<dbReference type="InterPro" id="IPR005841">
    <property type="entry name" value="Alpha-D-phosphohexomutase_SF"/>
</dbReference>
<dbReference type="Pfam" id="PF02879">
    <property type="entry name" value="PGM_PMM_II"/>
    <property type="match status" value="1"/>
</dbReference>
<dbReference type="InterPro" id="IPR005843">
    <property type="entry name" value="A-D-PHexomutase_C"/>
</dbReference>
<reference evidence="19" key="1">
    <citation type="submission" date="2020-08" db="EMBL/GenBank/DDBJ databases">
        <title>Genome public.</title>
        <authorList>
            <person name="Liu C."/>
            <person name="Sun Q."/>
        </authorList>
    </citation>
    <scope>NUCLEOTIDE SEQUENCE</scope>
    <source>
        <strain evidence="19">BX21</strain>
    </source>
</reference>
<dbReference type="InterPro" id="IPR005845">
    <property type="entry name" value="A-D-PHexomutase_a/b/a-II"/>
</dbReference>
<feature type="domain" description="Alpha-D-phosphohexomutase alpha/beta/alpha" evidence="18">
    <location>
        <begin position="320"/>
        <end position="447"/>
    </location>
</feature>
<sequence length="561" mass="63597">MYIEKYKSWLEDDYFDEKTKEELRNITDEKELEDRFYKDLSFGTAGLRGKIGAGTNRMNQYTVALVTQGLAQTIINKGQEAIDRGVAIAYDVRKYSDVFAEITARVLAGNGIKTYLYDGIRTTPLLSYTVRRLNTIAGVVVTASHNPKDYNGYKVYWENGSQILDDIAEEIVDEINGIENFRNISLMELDEAINKGLIQYVGKELDDEYNQKIVDMAINDDIDKDIKIVYTPLNGTGNIPVRRVLRDRGFSNIAVVPEQENPDSEFSTVGYPNPEDIRAFAYSEKLGKKMGAEVLLATDPDCDRLAMAAANPDGSYTYLNGNQVGVLLINYILSTRKIKGDLPENGAVVKSIVTGDLSKVIAEKYGVEMFETLTGFKNICSLPNKWDITKEYEFIFGYEESIGYVYGNIVRDKDAVVSSMLVAEMAGYYKKRGKSLLEVLEDIYEEYGYYSERLFQLVLEGIEGQKRISRMMIDIRNNPILKIGDMKLVKTIDYLNDETDAGVSDVLKYYLDDGSWYAVRPSGTEPKIKLYVYSKAKTKDESKHKVDLIEKIVKERMESIE</sequence>
<evidence type="ECO:0000256" key="7">
    <source>
        <dbReference type="ARBA" id="ARBA00022553"/>
    </source>
</evidence>
<feature type="domain" description="Alpha-D-phosphohexomutase alpha/beta/alpha" evidence="16">
    <location>
        <begin position="41"/>
        <end position="179"/>
    </location>
</feature>
<keyword evidence="7" id="KW-0597">Phosphoprotein</keyword>
<evidence type="ECO:0000256" key="8">
    <source>
        <dbReference type="ARBA" id="ARBA00022723"/>
    </source>
</evidence>
<comment type="catalytic activity">
    <reaction evidence="1">
        <text>alpha-D-glucose 1-phosphate = alpha-D-glucose 6-phosphate</text>
        <dbReference type="Rhea" id="RHEA:23536"/>
        <dbReference type="ChEBI" id="CHEBI:58225"/>
        <dbReference type="ChEBI" id="CHEBI:58601"/>
        <dbReference type="EC" id="5.4.2.2"/>
    </reaction>
</comment>
<feature type="domain" description="Alpha-D-phosphohexomutase C-terminal" evidence="15">
    <location>
        <begin position="498"/>
        <end position="534"/>
    </location>
</feature>
<dbReference type="Pfam" id="PF02878">
    <property type="entry name" value="PGM_PMM_I"/>
    <property type="match status" value="1"/>
</dbReference>
<dbReference type="InterPro" id="IPR016055">
    <property type="entry name" value="A-D-PHexomutase_a/b/a-I/II/III"/>
</dbReference>
<dbReference type="InterPro" id="IPR036900">
    <property type="entry name" value="A-D-PHexomutase_C_sf"/>
</dbReference>
<evidence type="ECO:0000259" key="16">
    <source>
        <dbReference type="Pfam" id="PF02878"/>
    </source>
</evidence>
<accession>A0A926ILJ0</accession>
<keyword evidence="20" id="KW-1185">Reference proteome</keyword>
<dbReference type="InterPro" id="IPR005846">
    <property type="entry name" value="A-D-PHexomutase_a/b/a-III"/>
</dbReference>
<evidence type="ECO:0000256" key="9">
    <source>
        <dbReference type="ARBA" id="ARBA00022842"/>
    </source>
</evidence>
<dbReference type="CDD" id="cd05799">
    <property type="entry name" value="PGM2"/>
    <property type="match status" value="1"/>
</dbReference>
<evidence type="ECO:0000259" key="17">
    <source>
        <dbReference type="Pfam" id="PF02879"/>
    </source>
</evidence>
<dbReference type="PROSITE" id="PS00710">
    <property type="entry name" value="PGM_PMM"/>
    <property type="match status" value="1"/>
</dbReference>
<dbReference type="Pfam" id="PF00408">
    <property type="entry name" value="PGM_PMM_IV"/>
    <property type="match status" value="1"/>
</dbReference>
<dbReference type="GO" id="GO:0008973">
    <property type="term" value="F:phosphopentomutase activity"/>
    <property type="evidence" value="ECO:0007669"/>
    <property type="project" value="TreeGrafter"/>
</dbReference>
<feature type="domain" description="Alpha-D-phosphohexomutase alpha/beta/alpha" evidence="17">
    <location>
        <begin position="208"/>
        <end position="308"/>
    </location>
</feature>
<dbReference type="AlphaFoldDB" id="A0A926ILJ0"/>
<dbReference type="SUPFAM" id="SSF53738">
    <property type="entry name" value="Phosphoglucomutase, first 3 domains"/>
    <property type="match status" value="3"/>
</dbReference>